<protein>
    <recommendedName>
        <fullName evidence="5">DUF2244 domain-containing protein</fullName>
    </recommendedName>
</protein>
<keyword evidence="4" id="KW-1185">Reference proteome</keyword>
<keyword evidence="2" id="KW-0812">Transmembrane</keyword>
<comment type="caution">
    <text evidence="3">The sequence shown here is derived from an EMBL/GenBank/DDBJ whole genome shotgun (WGS) entry which is preliminary data.</text>
</comment>
<keyword evidence="2" id="KW-0472">Membrane</keyword>
<organism evidence="3 4">
    <name type="scientific">Amycolatopsis halotolerans</name>
    <dbReference type="NCBI Taxonomy" id="330083"/>
    <lineage>
        <taxon>Bacteria</taxon>
        <taxon>Bacillati</taxon>
        <taxon>Actinomycetota</taxon>
        <taxon>Actinomycetes</taxon>
        <taxon>Pseudonocardiales</taxon>
        <taxon>Pseudonocardiaceae</taxon>
        <taxon>Amycolatopsis</taxon>
    </lineage>
</organism>
<evidence type="ECO:0000256" key="1">
    <source>
        <dbReference type="SAM" id="MobiDB-lite"/>
    </source>
</evidence>
<feature type="region of interest" description="Disordered" evidence="1">
    <location>
        <begin position="183"/>
        <end position="207"/>
    </location>
</feature>
<dbReference type="Proteomes" id="UP001595764">
    <property type="component" value="Unassembled WGS sequence"/>
</dbReference>
<evidence type="ECO:0000313" key="3">
    <source>
        <dbReference type="EMBL" id="MFC3510199.1"/>
    </source>
</evidence>
<evidence type="ECO:0008006" key="5">
    <source>
        <dbReference type="Google" id="ProtNLM"/>
    </source>
</evidence>
<evidence type="ECO:0000313" key="4">
    <source>
        <dbReference type="Proteomes" id="UP001595764"/>
    </source>
</evidence>
<accession>A0ABV7QDA8</accession>
<feature type="transmembrane region" description="Helical" evidence="2">
    <location>
        <begin position="71"/>
        <end position="89"/>
    </location>
</feature>
<dbReference type="RefSeq" id="WP_377868220.1">
    <property type="nucleotide sequence ID" value="NZ_JBHMAY010000005.1"/>
</dbReference>
<keyword evidence="2" id="KW-1133">Transmembrane helix</keyword>
<name>A0ABV7QDA8_9PSEU</name>
<reference evidence="4" key="1">
    <citation type="journal article" date="2019" name="Int. J. Syst. Evol. Microbiol.">
        <title>The Global Catalogue of Microorganisms (GCM) 10K type strain sequencing project: providing services to taxonomists for standard genome sequencing and annotation.</title>
        <authorList>
            <consortium name="The Broad Institute Genomics Platform"/>
            <consortium name="The Broad Institute Genome Sequencing Center for Infectious Disease"/>
            <person name="Wu L."/>
            <person name="Ma J."/>
        </authorList>
    </citation>
    <scope>NUCLEOTIDE SEQUENCE [LARGE SCALE GENOMIC DNA]</scope>
    <source>
        <strain evidence="4">CGMCC 4.7682</strain>
    </source>
</reference>
<dbReference type="EMBL" id="JBHRWI010000012">
    <property type="protein sequence ID" value="MFC3510199.1"/>
    <property type="molecule type" value="Genomic_DNA"/>
</dbReference>
<evidence type="ECO:0000256" key="2">
    <source>
        <dbReference type="SAM" id="Phobius"/>
    </source>
</evidence>
<gene>
    <name evidence="3" type="ORF">ACFORO_08500</name>
</gene>
<sequence>MSIFAVGADIGPVVGHSPDLIPKSAESAGRWQWGRVAHKADMFSRTHGRQAMQENGAPQALDTDHLLTSAALWWVTAAVVASLIAVFALHRHIRSRHLRSRVRYDLLPTAAFDPSLPAVLAFAHQLGRARPVHGWVPRSVVGVRVRFGTDPEFGKMIMSIEGRESIAGVLNKLSYPQVEIRRATASGDGETTPVDGGEATPGGVPEK</sequence>
<proteinExistence type="predicted"/>